<gene>
    <name evidence="2" type="ORF">J8J14_06880</name>
</gene>
<keyword evidence="3" id="KW-1185">Reference proteome</keyword>
<evidence type="ECO:0000259" key="1">
    <source>
        <dbReference type="Pfam" id="PF12680"/>
    </source>
</evidence>
<dbReference type="Proteomes" id="UP000681594">
    <property type="component" value="Unassembled WGS sequence"/>
</dbReference>
<accession>A0ABS4ABW6</accession>
<dbReference type="InterPro" id="IPR037401">
    <property type="entry name" value="SnoaL-like"/>
</dbReference>
<name>A0ABS4ABW6_9PROT</name>
<evidence type="ECO:0000313" key="3">
    <source>
        <dbReference type="Proteomes" id="UP000681594"/>
    </source>
</evidence>
<dbReference type="SUPFAM" id="SSF54427">
    <property type="entry name" value="NTF2-like"/>
    <property type="match status" value="1"/>
</dbReference>
<dbReference type="EMBL" id="JAGIZB010000005">
    <property type="protein sequence ID" value="MBP0444502.1"/>
    <property type="molecule type" value="Genomic_DNA"/>
</dbReference>
<proteinExistence type="predicted"/>
<sequence>MGEESLTARNLARVQEIYGRYAQGDRGALFEALAPGVSWNSVGDGLLPWAGSRKGPKGVRAYFAALDAEAEVTRYEVEQVIAQGEWIATLATVQIRYRRSEQSYRYAKADFIRLVDGQVVDFREFYDTAQACRDHACGG</sequence>
<dbReference type="PANTHER" id="PTHR41252:SF1">
    <property type="entry name" value="BLR2505 PROTEIN"/>
    <property type="match status" value="1"/>
</dbReference>
<dbReference type="RefSeq" id="WP_209378733.1">
    <property type="nucleotide sequence ID" value="NZ_JAGIZB010000005.1"/>
</dbReference>
<dbReference type="InterPro" id="IPR032710">
    <property type="entry name" value="NTF2-like_dom_sf"/>
</dbReference>
<protein>
    <submittedName>
        <fullName evidence="2">Nuclear transport factor 2 family protein</fullName>
    </submittedName>
</protein>
<evidence type="ECO:0000313" key="2">
    <source>
        <dbReference type="EMBL" id="MBP0444502.1"/>
    </source>
</evidence>
<feature type="domain" description="SnoaL-like" evidence="1">
    <location>
        <begin position="14"/>
        <end position="121"/>
    </location>
</feature>
<comment type="caution">
    <text evidence="2">The sequence shown here is derived from an EMBL/GenBank/DDBJ whole genome shotgun (WGS) entry which is preliminary data.</text>
</comment>
<dbReference type="PANTHER" id="PTHR41252">
    <property type="entry name" value="BLR2505 PROTEIN"/>
    <property type="match status" value="1"/>
</dbReference>
<reference evidence="2 3" key="1">
    <citation type="submission" date="2021-03" db="EMBL/GenBank/DDBJ databases">
        <authorList>
            <person name="So Y."/>
        </authorList>
    </citation>
    <scope>NUCLEOTIDE SEQUENCE [LARGE SCALE GENOMIC DNA]</scope>
    <source>
        <strain evidence="2 3">SSH11</strain>
    </source>
</reference>
<dbReference type="Pfam" id="PF12680">
    <property type="entry name" value="SnoaL_2"/>
    <property type="match status" value="1"/>
</dbReference>
<organism evidence="2 3">
    <name type="scientific">Pararoseomonas baculiformis</name>
    <dbReference type="NCBI Taxonomy" id="2820812"/>
    <lineage>
        <taxon>Bacteria</taxon>
        <taxon>Pseudomonadati</taxon>
        <taxon>Pseudomonadota</taxon>
        <taxon>Alphaproteobacteria</taxon>
        <taxon>Acetobacterales</taxon>
        <taxon>Acetobacteraceae</taxon>
        <taxon>Pararoseomonas</taxon>
    </lineage>
</organism>
<dbReference type="Gene3D" id="3.10.450.50">
    <property type="match status" value="1"/>
</dbReference>